<gene>
    <name evidence="1" type="ORF">NC653_005277</name>
</gene>
<reference evidence="1" key="1">
    <citation type="journal article" date="2023" name="Mol. Ecol. Resour.">
        <title>Chromosome-level genome assembly of a triploid poplar Populus alba 'Berolinensis'.</title>
        <authorList>
            <person name="Chen S."/>
            <person name="Yu Y."/>
            <person name="Wang X."/>
            <person name="Wang S."/>
            <person name="Zhang T."/>
            <person name="Zhou Y."/>
            <person name="He R."/>
            <person name="Meng N."/>
            <person name="Wang Y."/>
            <person name="Liu W."/>
            <person name="Liu Z."/>
            <person name="Liu J."/>
            <person name="Guo Q."/>
            <person name="Huang H."/>
            <person name="Sederoff R.R."/>
            <person name="Wang G."/>
            <person name="Qu G."/>
            <person name="Chen S."/>
        </authorList>
    </citation>
    <scope>NUCLEOTIDE SEQUENCE</scope>
    <source>
        <strain evidence="1">SC-2020</strain>
    </source>
</reference>
<dbReference type="AlphaFoldDB" id="A0AAD6RBI1"/>
<evidence type="ECO:0000313" key="1">
    <source>
        <dbReference type="EMBL" id="KAJ7005893.1"/>
    </source>
</evidence>
<proteinExistence type="predicted"/>
<dbReference type="EMBL" id="JAQIZT010000002">
    <property type="protein sequence ID" value="KAJ7005893.1"/>
    <property type="molecule type" value="Genomic_DNA"/>
</dbReference>
<keyword evidence="2" id="KW-1185">Reference proteome</keyword>
<accession>A0AAD6RBI1</accession>
<organism evidence="1 2">
    <name type="scientific">Populus alba x Populus x berolinensis</name>
    <dbReference type="NCBI Taxonomy" id="444605"/>
    <lineage>
        <taxon>Eukaryota</taxon>
        <taxon>Viridiplantae</taxon>
        <taxon>Streptophyta</taxon>
        <taxon>Embryophyta</taxon>
        <taxon>Tracheophyta</taxon>
        <taxon>Spermatophyta</taxon>
        <taxon>Magnoliopsida</taxon>
        <taxon>eudicotyledons</taxon>
        <taxon>Gunneridae</taxon>
        <taxon>Pentapetalae</taxon>
        <taxon>rosids</taxon>
        <taxon>fabids</taxon>
        <taxon>Malpighiales</taxon>
        <taxon>Salicaceae</taxon>
        <taxon>Saliceae</taxon>
        <taxon>Populus</taxon>
    </lineage>
</organism>
<protein>
    <submittedName>
        <fullName evidence="1">Uncharacterized protein</fullName>
    </submittedName>
</protein>
<name>A0AAD6RBI1_9ROSI</name>
<sequence length="76" mass="8264">MQGLSVVGVFWIVDGVCELSVTGDDDQGKLIDSTVMKVLLFNFGIIKHLFLLEFASSSTFRGAITDSLLFPCASFD</sequence>
<dbReference type="Proteomes" id="UP001164929">
    <property type="component" value="Chromosome 2"/>
</dbReference>
<comment type="caution">
    <text evidence="1">The sequence shown here is derived from an EMBL/GenBank/DDBJ whole genome shotgun (WGS) entry which is preliminary data.</text>
</comment>
<evidence type="ECO:0000313" key="2">
    <source>
        <dbReference type="Proteomes" id="UP001164929"/>
    </source>
</evidence>